<evidence type="ECO:0000256" key="1">
    <source>
        <dbReference type="ARBA" id="ARBA00004123"/>
    </source>
</evidence>
<keyword evidence="6" id="KW-0539">Nucleus</keyword>
<dbReference type="InterPro" id="IPR001138">
    <property type="entry name" value="Zn2Cys6_DnaBD"/>
</dbReference>
<keyword evidence="2" id="KW-0479">Metal-binding</keyword>
<protein>
    <recommendedName>
        <fullName evidence="7">Zn(2)-C6 fungal-type domain-containing protein</fullName>
    </recommendedName>
</protein>
<dbReference type="PROSITE" id="PS50048">
    <property type="entry name" value="ZN2_CY6_FUNGAL_2"/>
    <property type="match status" value="1"/>
</dbReference>
<feature type="domain" description="Zn(2)-C6 fungal-type" evidence="7">
    <location>
        <begin position="14"/>
        <end position="45"/>
    </location>
</feature>
<reference evidence="8" key="2">
    <citation type="journal article" date="2023" name="IMA Fungus">
        <title>Comparative genomic study of the Penicillium genus elucidates a diverse pangenome and 15 lateral gene transfer events.</title>
        <authorList>
            <person name="Petersen C."/>
            <person name="Sorensen T."/>
            <person name="Nielsen M.R."/>
            <person name="Sondergaard T.E."/>
            <person name="Sorensen J.L."/>
            <person name="Fitzpatrick D.A."/>
            <person name="Frisvad J.C."/>
            <person name="Nielsen K.L."/>
        </authorList>
    </citation>
    <scope>NUCLEOTIDE SEQUENCE</scope>
    <source>
        <strain evidence="8">IBT 17660</strain>
    </source>
</reference>
<evidence type="ECO:0000256" key="3">
    <source>
        <dbReference type="ARBA" id="ARBA00023015"/>
    </source>
</evidence>
<dbReference type="SMART" id="SM00066">
    <property type="entry name" value="GAL4"/>
    <property type="match status" value="1"/>
</dbReference>
<keyword evidence="4" id="KW-0238">DNA-binding</keyword>
<keyword evidence="9" id="KW-1185">Reference proteome</keyword>
<dbReference type="SMART" id="SM00906">
    <property type="entry name" value="Fungal_trans"/>
    <property type="match status" value="1"/>
</dbReference>
<organism evidence="8 9">
    <name type="scientific">Penicillium desertorum</name>
    <dbReference type="NCBI Taxonomy" id="1303715"/>
    <lineage>
        <taxon>Eukaryota</taxon>
        <taxon>Fungi</taxon>
        <taxon>Dikarya</taxon>
        <taxon>Ascomycota</taxon>
        <taxon>Pezizomycotina</taxon>
        <taxon>Eurotiomycetes</taxon>
        <taxon>Eurotiomycetidae</taxon>
        <taxon>Eurotiales</taxon>
        <taxon>Aspergillaceae</taxon>
        <taxon>Penicillium</taxon>
    </lineage>
</organism>
<dbReference type="InterPro" id="IPR050613">
    <property type="entry name" value="Sec_Metabolite_Reg"/>
</dbReference>
<evidence type="ECO:0000256" key="4">
    <source>
        <dbReference type="ARBA" id="ARBA00023125"/>
    </source>
</evidence>
<dbReference type="PROSITE" id="PS00463">
    <property type="entry name" value="ZN2_CY6_FUNGAL_1"/>
    <property type="match status" value="1"/>
</dbReference>
<dbReference type="Pfam" id="PF04082">
    <property type="entry name" value="Fungal_trans"/>
    <property type="match status" value="1"/>
</dbReference>
<dbReference type="CDD" id="cd00067">
    <property type="entry name" value="GAL4"/>
    <property type="match status" value="1"/>
</dbReference>
<dbReference type="OrthoDB" id="5431381at2759"/>
<evidence type="ECO:0000256" key="2">
    <source>
        <dbReference type="ARBA" id="ARBA00022723"/>
    </source>
</evidence>
<dbReference type="PANTHER" id="PTHR31001">
    <property type="entry name" value="UNCHARACTERIZED TRANSCRIPTIONAL REGULATORY PROTEIN"/>
    <property type="match status" value="1"/>
</dbReference>
<gene>
    <name evidence="8" type="ORF">N7530_011411</name>
</gene>
<dbReference type="GO" id="GO:0005634">
    <property type="term" value="C:nucleus"/>
    <property type="evidence" value="ECO:0007669"/>
    <property type="project" value="UniProtKB-SubCell"/>
</dbReference>
<sequence length="739" mass="82354">MSLKFEKRNRPPLSCEPCRTRKLKCNRLQPCDTCIKRNVESNCVYASNAVRGKTRTSRERALSDRLKRLEDTIQSFVGENVSQTYPLPQLEGSHTVNESGILPNTHGISVAAPGLAASNEPRTGDQNLLQKAIPSTSKAHGKTSHVESSHWVSILEDIKEVRESLSAVDPFSLGELTSDGGSGQSDVSLALEPETRLNIKDILVSLPTRPICDMLVSRYFNAPYMVLGGLLFALPSNACLADSRTMTGIVHSGKFQDEYVEFWKAPHKAPALWIALLFAILSVSVQFRLKANADGALNGSIPSPDILQQKTAQCLLLGGYRTANAYALETLLLYLQSGFLGDMKTNSRQWFDMGIILRLAFRMGYHRDPSTFPGTTTPFDGEMRRRVWLHIFQLDALLSFQIGLPSMIPAECCDIHVPRNLYDADLNVGMSALPPSRPSSEYTPILYCIAKAGVMNIFKKIVAHTITLAPPSYSRTLTLDAEMRGAYSLVPDLLKRRDTSQSLMDSSEIILNRCKIELLYLKGLVVLHRRYIRYEPQDAKFETSRRFCVEAALEILARQGDMHQAFQPGGRLQEDQWMLSSLTIHDFLLAAMVICLDLSVRLDSHTTAFVDERADHGFVSREIGALKTSQRIWAAISHLSPESRVASLALDLMARKVAERQASFSCDEAAFMDIPPVSPELPYMEPMSEMIDGSETLDWLLLDQYFQNSGLEVPHLDPSNDMSGLFTDVPGATDPWTYR</sequence>
<reference evidence="8" key="1">
    <citation type="submission" date="2022-12" db="EMBL/GenBank/DDBJ databases">
        <authorList>
            <person name="Petersen C."/>
        </authorList>
    </citation>
    <scope>NUCLEOTIDE SEQUENCE</scope>
    <source>
        <strain evidence="8">IBT 17660</strain>
    </source>
</reference>
<dbReference type="GO" id="GO:0000981">
    <property type="term" value="F:DNA-binding transcription factor activity, RNA polymerase II-specific"/>
    <property type="evidence" value="ECO:0007669"/>
    <property type="project" value="InterPro"/>
</dbReference>
<dbReference type="InterPro" id="IPR036864">
    <property type="entry name" value="Zn2-C6_fun-type_DNA-bd_sf"/>
</dbReference>
<dbReference type="Gene3D" id="4.10.240.10">
    <property type="entry name" value="Zn(2)-C6 fungal-type DNA-binding domain"/>
    <property type="match status" value="1"/>
</dbReference>
<dbReference type="PANTHER" id="PTHR31001:SF49">
    <property type="entry name" value="ZN(II)2CYS6 TRANSCRIPTION FACTOR (EUROFUNG)"/>
    <property type="match status" value="1"/>
</dbReference>
<proteinExistence type="predicted"/>
<comment type="caution">
    <text evidence="8">The sequence shown here is derived from an EMBL/GenBank/DDBJ whole genome shotgun (WGS) entry which is preliminary data.</text>
</comment>
<dbReference type="CDD" id="cd12148">
    <property type="entry name" value="fungal_TF_MHR"/>
    <property type="match status" value="1"/>
</dbReference>
<keyword evidence="3" id="KW-0805">Transcription regulation</keyword>
<dbReference type="InterPro" id="IPR007219">
    <property type="entry name" value="XnlR_reg_dom"/>
</dbReference>
<evidence type="ECO:0000259" key="7">
    <source>
        <dbReference type="PROSITE" id="PS50048"/>
    </source>
</evidence>
<dbReference type="SUPFAM" id="SSF57701">
    <property type="entry name" value="Zn2/Cys6 DNA-binding domain"/>
    <property type="match status" value="1"/>
</dbReference>
<evidence type="ECO:0000313" key="8">
    <source>
        <dbReference type="EMBL" id="KAJ5459467.1"/>
    </source>
</evidence>
<evidence type="ECO:0000256" key="6">
    <source>
        <dbReference type="ARBA" id="ARBA00023242"/>
    </source>
</evidence>
<accession>A0A9W9WH61</accession>
<keyword evidence="5" id="KW-0804">Transcription</keyword>
<name>A0A9W9WH61_9EURO</name>
<dbReference type="GO" id="GO:0006351">
    <property type="term" value="P:DNA-templated transcription"/>
    <property type="evidence" value="ECO:0007669"/>
    <property type="project" value="InterPro"/>
</dbReference>
<comment type="subcellular location">
    <subcellularLocation>
        <location evidence="1">Nucleus</location>
    </subcellularLocation>
</comment>
<dbReference type="GO" id="GO:0003677">
    <property type="term" value="F:DNA binding"/>
    <property type="evidence" value="ECO:0007669"/>
    <property type="project" value="UniProtKB-KW"/>
</dbReference>
<evidence type="ECO:0000256" key="5">
    <source>
        <dbReference type="ARBA" id="ARBA00023163"/>
    </source>
</evidence>
<dbReference type="AlphaFoldDB" id="A0A9W9WH61"/>
<dbReference type="Proteomes" id="UP001147760">
    <property type="component" value="Unassembled WGS sequence"/>
</dbReference>
<dbReference type="Pfam" id="PF00172">
    <property type="entry name" value="Zn_clus"/>
    <property type="match status" value="1"/>
</dbReference>
<dbReference type="GO" id="GO:0008270">
    <property type="term" value="F:zinc ion binding"/>
    <property type="evidence" value="ECO:0007669"/>
    <property type="project" value="InterPro"/>
</dbReference>
<dbReference type="EMBL" id="JAPWDO010000008">
    <property type="protein sequence ID" value="KAJ5459467.1"/>
    <property type="molecule type" value="Genomic_DNA"/>
</dbReference>
<evidence type="ECO:0000313" key="9">
    <source>
        <dbReference type="Proteomes" id="UP001147760"/>
    </source>
</evidence>